<accession>A0ABP1QP58</accession>
<keyword evidence="3" id="KW-1185">Reference proteome</keyword>
<dbReference type="EMBL" id="CAXLJM020000041">
    <property type="protein sequence ID" value="CAL8109464.1"/>
    <property type="molecule type" value="Genomic_DNA"/>
</dbReference>
<evidence type="ECO:0000256" key="1">
    <source>
        <dbReference type="SAM" id="MobiDB-lite"/>
    </source>
</evidence>
<gene>
    <name evidence="2" type="ORF">ODALV1_LOCUS13390</name>
</gene>
<feature type="region of interest" description="Disordered" evidence="1">
    <location>
        <begin position="1"/>
        <end position="53"/>
    </location>
</feature>
<proteinExistence type="predicted"/>
<name>A0ABP1QP58_9HEXA</name>
<organism evidence="2 3">
    <name type="scientific">Orchesella dallaii</name>
    <dbReference type="NCBI Taxonomy" id="48710"/>
    <lineage>
        <taxon>Eukaryota</taxon>
        <taxon>Metazoa</taxon>
        <taxon>Ecdysozoa</taxon>
        <taxon>Arthropoda</taxon>
        <taxon>Hexapoda</taxon>
        <taxon>Collembola</taxon>
        <taxon>Entomobryomorpha</taxon>
        <taxon>Entomobryoidea</taxon>
        <taxon>Orchesellidae</taxon>
        <taxon>Orchesellinae</taxon>
        <taxon>Orchesella</taxon>
    </lineage>
</organism>
<evidence type="ECO:0000313" key="2">
    <source>
        <dbReference type="EMBL" id="CAL8109464.1"/>
    </source>
</evidence>
<comment type="caution">
    <text evidence="2">The sequence shown here is derived from an EMBL/GenBank/DDBJ whole genome shotgun (WGS) entry which is preliminary data.</text>
</comment>
<evidence type="ECO:0000313" key="3">
    <source>
        <dbReference type="Proteomes" id="UP001642540"/>
    </source>
</evidence>
<sequence length="122" mass="13478">MNLYIMDPNLNPATTPKSGSKSHANANTSSQQRGHTDAPTVSNQNGKNSDGSIHMATLFSEKVPATKARKRSCTDCLMRHIPFYMKVLQVAAINVSMLYLTKIDQVKKAMNYSSFWTVILAV</sequence>
<feature type="compositionally biased region" description="Polar residues" evidence="1">
    <location>
        <begin position="11"/>
        <end position="51"/>
    </location>
</feature>
<protein>
    <submittedName>
        <fullName evidence="2">Uncharacterized protein</fullName>
    </submittedName>
</protein>
<reference evidence="2 3" key="1">
    <citation type="submission" date="2024-08" db="EMBL/GenBank/DDBJ databases">
        <authorList>
            <person name="Cucini C."/>
            <person name="Frati F."/>
        </authorList>
    </citation>
    <scope>NUCLEOTIDE SEQUENCE [LARGE SCALE GENOMIC DNA]</scope>
</reference>
<dbReference type="Proteomes" id="UP001642540">
    <property type="component" value="Unassembled WGS sequence"/>
</dbReference>